<organism evidence="1 2">
    <name type="scientific">Nocardia puris</name>
    <dbReference type="NCBI Taxonomy" id="208602"/>
    <lineage>
        <taxon>Bacteria</taxon>
        <taxon>Bacillati</taxon>
        <taxon>Actinomycetota</taxon>
        <taxon>Actinomycetes</taxon>
        <taxon>Mycobacteriales</taxon>
        <taxon>Nocardiaceae</taxon>
        <taxon>Nocardia</taxon>
    </lineage>
</organism>
<gene>
    <name evidence="1" type="ORF">DFR74_12018</name>
</gene>
<sequence>MAKPRAAGNIVRVNDGAPADLVRHVAASTGLPEQVAARVVADVVGYFDETAEQFVRRRHAELQARQVRNAEIWRRLADELARRPVAAPAFTERQLRRIVYG</sequence>
<comment type="caution">
    <text evidence="1">The sequence shown here is derived from an EMBL/GenBank/DDBJ whole genome shotgun (WGS) entry which is preliminary data.</text>
</comment>
<keyword evidence="2" id="KW-1185">Reference proteome</keyword>
<name>A0A366D0I2_9NOCA</name>
<reference evidence="1 2" key="1">
    <citation type="submission" date="2018-06" db="EMBL/GenBank/DDBJ databases">
        <title>Genomic Encyclopedia of Type Strains, Phase IV (KMG-IV): sequencing the most valuable type-strain genomes for metagenomic binning, comparative biology and taxonomic classification.</title>
        <authorList>
            <person name="Goeker M."/>
        </authorList>
    </citation>
    <scope>NUCLEOTIDE SEQUENCE [LARGE SCALE GENOMIC DNA]</scope>
    <source>
        <strain evidence="1 2">DSM 44599</strain>
    </source>
</reference>
<dbReference type="AlphaFoldDB" id="A0A366D0I2"/>
<evidence type="ECO:0000313" key="2">
    <source>
        <dbReference type="Proteomes" id="UP000252586"/>
    </source>
</evidence>
<dbReference type="STRING" id="1210090.GCA_001613185_06105"/>
<dbReference type="Proteomes" id="UP000252586">
    <property type="component" value="Unassembled WGS sequence"/>
</dbReference>
<protein>
    <submittedName>
        <fullName evidence="1">Uncharacterized protein</fullName>
    </submittedName>
</protein>
<evidence type="ECO:0000313" key="1">
    <source>
        <dbReference type="EMBL" id="RBO83019.1"/>
    </source>
</evidence>
<accession>A0A366D0I2</accession>
<proteinExistence type="predicted"/>
<dbReference type="EMBL" id="QNRE01000020">
    <property type="protein sequence ID" value="RBO83019.1"/>
    <property type="molecule type" value="Genomic_DNA"/>
</dbReference>